<evidence type="ECO:0000313" key="2">
    <source>
        <dbReference type="EMBL" id="GJJ07289.1"/>
    </source>
</evidence>
<organism evidence="2 3">
    <name type="scientific">Clathrus columnatus</name>
    <dbReference type="NCBI Taxonomy" id="1419009"/>
    <lineage>
        <taxon>Eukaryota</taxon>
        <taxon>Fungi</taxon>
        <taxon>Dikarya</taxon>
        <taxon>Basidiomycota</taxon>
        <taxon>Agaricomycotina</taxon>
        <taxon>Agaricomycetes</taxon>
        <taxon>Phallomycetidae</taxon>
        <taxon>Phallales</taxon>
        <taxon>Clathraceae</taxon>
        <taxon>Clathrus</taxon>
    </lineage>
</organism>
<name>A0AAV4ZYC8_9AGAM</name>
<dbReference type="Proteomes" id="UP001050691">
    <property type="component" value="Unassembled WGS sequence"/>
</dbReference>
<feature type="compositionally biased region" description="Polar residues" evidence="1">
    <location>
        <begin position="1"/>
        <end position="12"/>
    </location>
</feature>
<evidence type="ECO:0000313" key="3">
    <source>
        <dbReference type="Proteomes" id="UP001050691"/>
    </source>
</evidence>
<comment type="caution">
    <text evidence="2">The sequence shown here is derived from an EMBL/GenBank/DDBJ whole genome shotgun (WGS) entry which is preliminary data.</text>
</comment>
<gene>
    <name evidence="2" type="ORF">Clacol_001489</name>
</gene>
<feature type="region of interest" description="Disordered" evidence="1">
    <location>
        <begin position="1"/>
        <end position="30"/>
    </location>
</feature>
<accession>A0AAV4ZYC8</accession>
<proteinExistence type="predicted"/>
<keyword evidence="3" id="KW-1185">Reference proteome</keyword>
<evidence type="ECO:0000256" key="1">
    <source>
        <dbReference type="SAM" id="MobiDB-lite"/>
    </source>
</evidence>
<reference evidence="2" key="1">
    <citation type="submission" date="2021-10" db="EMBL/GenBank/DDBJ databases">
        <title>De novo Genome Assembly of Clathrus columnatus (Basidiomycota, Fungi) Using Illumina and Nanopore Sequence Data.</title>
        <authorList>
            <person name="Ogiso-Tanaka E."/>
            <person name="Itagaki H."/>
            <person name="Hosoya T."/>
            <person name="Hosaka K."/>
        </authorList>
    </citation>
    <scope>NUCLEOTIDE SEQUENCE</scope>
    <source>
        <strain evidence="2">MO-923</strain>
    </source>
</reference>
<dbReference type="EMBL" id="BPWL01000002">
    <property type="protein sequence ID" value="GJJ07289.1"/>
    <property type="molecule type" value="Genomic_DNA"/>
</dbReference>
<protein>
    <submittedName>
        <fullName evidence="2">Uncharacterized protein</fullName>
    </submittedName>
</protein>
<sequence>MLSSQNTRQPLSEITLDSPKRIKRPLSPCPTLLSPSKRRVLATEGLSISPRRVPKRTLPEVLVSPSHTSKSNQALSPQCRKITSNVIVQLSASPEMVYSSKCNAMEPSQNTLLPAVALHSSLNIPREEPPIADRQSIHWPGFAVHCDSHISIPATASKTLNRISSDGGSDLEVLKENVKPRRLVSTRRGTSETNPFKDDRPSLKIFSPSSKFSIIQSDLDEETTVEQLL</sequence>
<dbReference type="AlphaFoldDB" id="A0AAV4ZYC8"/>